<comment type="catalytic activity">
    <reaction evidence="14">
        <text>L-tyrosyl-[protein] + ATP = O-phospho-L-tyrosyl-[protein] + ADP + H(+)</text>
        <dbReference type="Rhea" id="RHEA:10596"/>
        <dbReference type="Rhea" id="RHEA-COMP:10136"/>
        <dbReference type="Rhea" id="RHEA-COMP:20101"/>
        <dbReference type="ChEBI" id="CHEBI:15378"/>
        <dbReference type="ChEBI" id="CHEBI:30616"/>
        <dbReference type="ChEBI" id="CHEBI:46858"/>
        <dbReference type="ChEBI" id="CHEBI:61978"/>
        <dbReference type="ChEBI" id="CHEBI:456216"/>
        <dbReference type="EC" id="2.7.10.1"/>
    </reaction>
</comment>
<dbReference type="InterPro" id="IPR000494">
    <property type="entry name" value="Rcpt_L-dom"/>
</dbReference>
<keyword evidence="13" id="KW-0325">Glycoprotein</keyword>
<keyword evidence="3" id="KW-0597">Phosphoprotein</keyword>
<comment type="subcellular location">
    <subcellularLocation>
        <location evidence="1">Membrane</location>
        <topology evidence="1">Single-pass type I membrane protein</topology>
    </subcellularLocation>
</comment>
<evidence type="ECO:0000256" key="7">
    <source>
        <dbReference type="ARBA" id="ARBA00022777"/>
    </source>
</evidence>
<evidence type="ECO:0000313" key="17">
    <source>
        <dbReference type="EMBL" id="KAK9497178.1"/>
    </source>
</evidence>
<dbReference type="InterPro" id="IPR036941">
    <property type="entry name" value="Rcpt_L-dom_sf"/>
</dbReference>
<dbReference type="GO" id="GO:0004714">
    <property type="term" value="F:transmembrane receptor protein tyrosine kinase activity"/>
    <property type="evidence" value="ECO:0007669"/>
    <property type="project" value="UniProtKB-EC"/>
</dbReference>
<keyword evidence="7" id="KW-0418">Kinase</keyword>
<keyword evidence="18" id="KW-1185">Reference proteome</keyword>
<evidence type="ECO:0000259" key="16">
    <source>
        <dbReference type="PROSITE" id="PS50853"/>
    </source>
</evidence>
<dbReference type="Pfam" id="PF00757">
    <property type="entry name" value="Furin-like"/>
    <property type="match status" value="1"/>
</dbReference>
<dbReference type="GO" id="GO:0016020">
    <property type="term" value="C:membrane"/>
    <property type="evidence" value="ECO:0007669"/>
    <property type="project" value="UniProtKB-SubCell"/>
</dbReference>
<dbReference type="SUPFAM" id="SSF52058">
    <property type="entry name" value="L domain-like"/>
    <property type="match status" value="2"/>
</dbReference>
<dbReference type="SMART" id="SM00261">
    <property type="entry name" value="FU"/>
    <property type="match status" value="1"/>
</dbReference>
<dbReference type="AlphaFoldDB" id="A0AAW1CK73"/>
<evidence type="ECO:0000256" key="4">
    <source>
        <dbReference type="ARBA" id="ARBA00022679"/>
    </source>
</evidence>
<keyword evidence="11" id="KW-0829">Tyrosine-protein kinase</keyword>
<dbReference type="EC" id="2.7.10.1" evidence="2"/>
<protein>
    <recommendedName>
        <fullName evidence="2">receptor protein-tyrosine kinase</fullName>
        <ecNumber evidence="2">2.7.10.1</ecNumber>
    </recommendedName>
</protein>
<evidence type="ECO:0000256" key="13">
    <source>
        <dbReference type="ARBA" id="ARBA00023180"/>
    </source>
</evidence>
<dbReference type="InterPro" id="IPR003961">
    <property type="entry name" value="FN3_dom"/>
</dbReference>
<dbReference type="InterPro" id="IPR013783">
    <property type="entry name" value="Ig-like_fold"/>
</dbReference>
<evidence type="ECO:0000256" key="14">
    <source>
        <dbReference type="ARBA" id="ARBA00051243"/>
    </source>
</evidence>
<keyword evidence="5" id="KW-0812">Transmembrane</keyword>
<evidence type="ECO:0000256" key="9">
    <source>
        <dbReference type="ARBA" id="ARBA00022989"/>
    </source>
</evidence>
<sequence>MFSKLKGCKVVEGFVSIALIDNINLNDYRNITFPELREITGYLLLYRVYALKSIGKLFPKLSVIRGHTLFLNYALLVFEMLNLQELGLVSLTNILRGSVYIAKNPMLCFVHTINWNLIAPESNEFKYITGNKLRNECPVCSVELNCPTSGNTGEALCWNVDHCQIVCPKHCGGSCNADGKCCHLECLGGCDAGGQSSDHCFSCRNVLFENKCISKCPANTYKYLNRRCVYESECYDMPKPREINKYNIKPNPWKPFRNECVLECPSNFLEVDIGISGQQKLSCELCEGNCRKECPGAKIDSPASAMTMRGCTLIRGSLEIQMRGGSNIVRELEDNLSSIEEITGYLKVVRSFALLSLNFLKKLKVIHGEILESSIYSLVILDNQNLMELWDWDKRERIFNIKSGRLFFHFNPKLCRSKIDELKEIANLSDYSELEVASNSNGHKVACNVTRLKAFIEKKSSVVAIVHWTQFEHYDPRKVLGYMVYYIEAPFRNITMFGGRDACGGDEWKVIDVSADENVTERGFHQTIITKLKPYTQYAYYVKTYTIASEKTGAISPIQYFRTNASTPSPPRSLNAYSNSSSELVITWLPPSEPNGNGTHYKLTAIWVRDTDEFVEQRNYCNEPRTTPPTSSQEAQIPPEDNQEDFQMKYCPSCGCAPKKVNSDNREKEIKFEDSLQNFVYIKR</sequence>
<keyword evidence="4" id="KW-0808">Transferase</keyword>
<evidence type="ECO:0000313" key="18">
    <source>
        <dbReference type="Proteomes" id="UP001461498"/>
    </source>
</evidence>
<evidence type="ECO:0000256" key="8">
    <source>
        <dbReference type="ARBA" id="ARBA00022840"/>
    </source>
</evidence>
<evidence type="ECO:0000256" key="6">
    <source>
        <dbReference type="ARBA" id="ARBA00022741"/>
    </source>
</evidence>
<name>A0AAW1CK73_9HEMI</name>
<dbReference type="SUPFAM" id="SSF49265">
    <property type="entry name" value="Fibronectin type III"/>
    <property type="match status" value="2"/>
</dbReference>
<organism evidence="17 18">
    <name type="scientific">Rhynocoris fuscipes</name>
    <dbReference type="NCBI Taxonomy" id="488301"/>
    <lineage>
        <taxon>Eukaryota</taxon>
        <taxon>Metazoa</taxon>
        <taxon>Ecdysozoa</taxon>
        <taxon>Arthropoda</taxon>
        <taxon>Hexapoda</taxon>
        <taxon>Insecta</taxon>
        <taxon>Pterygota</taxon>
        <taxon>Neoptera</taxon>
        <taxon>Paraneoptera</taxon>
        <taxon>Hemiptera</taxon>
        <taxon>Heteroptera</taxon>
        <taxon>Panheteroptera</taxon>
        <taxon>Cimicomorpha</taxon>
        <taxon>Reduviidae</taxon>
        <taxon>Harpactorinae</taxon>
        <taxon>Harpactorini</taxon>
        <taxon>Rhynocoris</taxon>
    </lineage>
</organism>
<feature type="compositionally biased region" description="Polar residues" evidence="15">
    <location>
        <begin position="624"/>
        <end position="635"/>
    </location>
</feature>
<proteinExistence type="predicted"/>
<comment type="caution">
    <text evidence="17">The sequence shown here is derived from an EMBL/GenBank/DDBJ whole genome shotgun (WGS) entry which is preliminary data.</text>
</comment>
<dbReference type="Gene3D" id="2.60.40.10">
    <property type="entry name" value="Immunoglobulins"/>
    <property type="match status" value="2"/>
</dbReference>
<evidence type="ECO:0000256" key="2">
    <source>
        <dbReference type="ARBA" id="ARBA00011902"/>
    </source>
</evidence>
<gene>
    <name evidence="17" type="ORF">O3M35_004544</name>
</gene>
<dbReference type="GO" id="GO:0005524">
    <property type="term" value="F:ATP binding"/>
    <property type="evidence" value="ECO:0007669"/>
    <property type="project" value="UniProtKB-KW"/>
</dbReference>
<dbReference type="EMBL" id="JAPXFL010000015">
    <property type="protein sequence ID" value="KAK9497178.1"/>
    <property type="molecule type" value="Genomic_DNA"/>
</dbReference>
<dbReference type="Proteomes" id="UP001461498">
    <property type="component" value="Unassembled WGS sequence"/>
</dbReference>
<reference evidence="17 18" key="1">
    <citation type="submission" date="2022-12" db="EMBL/GenBank/DDBJ databases">
        <title>Chromosome-level genome assembly of true bugs.</title>
        <authorList>
            <person name="Ma L."/>
            <person name="Li H."/>
        </authorList>
    </citation>
    <scope>NUCLEOTIDE SEQUENCE [LARGE SCALE GENOMIC DNA]</scope>
    <source>
        <strain evidence="17">Lab_2022b</strain>
    </source>
</reference>
<evidence type="ECO:0000256" key="3">
    <source>
        <dbReference type="ARBA" id="ARBA00022553"/>
    </source>
</evidence>
<dbReference type="CDD" id="cd00063">
    <property type="entry name" value="FN3"/>
    <property type="match status" value="2"/>
</dbReference>
<dbReference type="Pfam" id="PF01030">
    <property type="entry name" value="Recep_L_domain"/>
    <property type="match status" value="2"/>
</dbReference>
<evidence type="ECO:0000256" key="1">
    <source>
        <dbReference type="ARBA" id="ARBA00004479"/>
    </source>
</evidence>
<keyword evidence="6" id="KW-0547">Nucleotide-binding</keyword>
<dbReference type="FunFam" id="3.80.20.20:FF:000001">
    <property type="entry name" value="Tyrosine-protein kinase receptor"/>
    <property type="match status" value="1"/>
</dbReference>
<dbReference type="InterPro" id="IPR036116">
    <property type="entry name" value="FN3_sf"/>
</dbReference>
<dbReference type="FunFam" id="2.60.40.10:FF:000087">
    <property type="entry name" value="Tyrosine-protein kinase receptor"/>
    <property type="match status" value="1"/>
</dbReference>
<dbReference type="Gene3D" id="2.10.220.10">
    <property type="entry name" value="Hormone Receptor, Insulin-like Growth Factor Receptor 1, Chain A, domain 2"/>
    <property type="match status" value="1"/>
</dbReference>
<dbReference type="InterPro" id="IPR009030">
    <property type="entry name" value="Growth_fac_rcpt_cys_sf"/>
</dbReference>
<dbReference type="Gene3D" id="3.80.20.20">
    <property type="entry name" value="Receptor L-domain"/>
    <property type="match status" value="2"/>
</dbReference>
<evidence type="ECO:0000256" key="15">
    <source>
        <dbReference type="SAM" id="MobiDB-lite"/>
    </source>
</evidence>
<dbReference type="SUPFAM" id="SSF57184">
    <property type="entry name" value="Growth factor receptor domain"/>
    <property type="match status" value="1"/>
</dbReference>
<keyword evidence="10" id="KW-0472">Membrane</keyword>
<keyword evidence="8" id="KW-0067">ATP-binding</keyword>
<keyword evidence="12" id="KW-0675">Receptor</keyword>
<keyword evidence="9" id="KW-1133">Transmembrane helix</keyword>
<dbReference type="InterPro" id="IPR006212">
    <property type="entry name" value="Furin_repeat"/>
</dbReference>
<accession>A0AAW1CK73</accession>
<dbReference type="PROSITE" id="PS50853">
    <property type="entry name" value="FN3"/>
    <property type="match status" value="1"/>
</dbReference>
<evidence type="ECO:0000256" key="12">
    <source>
        <dbReference type="ARBA" id="ARBA00023170"/>
    </source>
</evidence>
<dbReference type="InterPro" id="IPR006211">
    <property type="entry name" value="Furin-like_Cys-rich_dom"/>
</dbReference>
<dbReference type="CDD" id="cd00064">
    <property type="entry name" value="FU"/>
    <property type="match status" value="1"/>
</dbReference>
<evidence type="ECO:0000256" key="10">
    <source>
        <dbReference type="ARBA" id="ARBA00023136"/>
    </source>
</evidence>
<feature type="region of interest" description="Disordered" evidence="15">
    <location>
        <begin position="621"/>
        <end position="640"/>
    </location>
</feature>
<evidence type="ECO:0000256" key="5">
    <source>
        <dbReference type="ARBA" id="ARBA00022692"/>
    </source>
</evidence>
<feature type="domain" description="Fibronectin type-III" evidence="16">
    <location>
        <begin position="570"/>
        <end position="675"/>
    </location>
</feature>
<evidence type="ECO:0000256" key="11">
    <source>
        <dbReference type="ARBA" id="ARBA00023137"/>
    </source>
</evidence>